<feature type="region of interest" description="Disordered" evidence="1">
    <location>
        <begin position="1"/>
        <end position="36"/>
    </location>
</feature>
<comment type="caution">
    <text evidence="2">The sequence shown here is derived from an EMBL/GenBank/DDBJ whole genome shotgun (WGS) entry which is preliminary data.</text>
</comment>
<gene>
    <name evidence="2" type="ORF">CLODIP_2_CD03498</name>
</gene>
<protein>
    <submittedName>
        <fullName evidence="2">Uncharacterized protein</fullName>
    </submittedName>
</protein>
<evidence type="ECO:0000256" key="1">
    <source>
        <dbReference type="SAM" id="MobiDB-lite"/>
    </source>
</evidence>
<evidence type="ECO:0000313" key="3">
    <source>
        <dbReference type="Proteomes" id="UP000494165"/>
    </source>
</evidence>
<keyword evidence="3" id="KW-1185">Reference proteome</keyword>
<dbReference type="Proteomes" id="UP000494165">
    <property type="component" value="Unassembled WGS sequence"/>
</dbReference>
<feature type="compositionally biased region" description="Low complexity" evidence="1">
    <location>
        <begin position="1"/>
        <end position="14"/>
    </location>
</feature>
<evidence type="ECO:0000313" key="2">
    <source>
        <dbReference type="EMBL" id="CAB3384538.1"/>
    </source>
</evidence>
<name>A0A8S1DWW7_9INSE</name>
<dbReference type="AlphaFoldDB" id="A0A8S1DWW7"/>
<dbReference type="EMBL" id="CADEPI010000356">
    <property type="protein sequence ID" value="CAB3384538.1"/>
    <property type="molecule type" value="Genomic_DNA"/>
</dbReference>
<reference evidence="2 3" key="1">
    <citation type="submission" date="2020-04" db="EMBL/GenBank/DDBJ databases">
        <authorList>
            <person name="Alioto T."/>
            <person name="Alioto T."/>
            <person name="Gomez Garrido J."/>
        </authorList>
    </citation>
    <scope>NUCLEOTIDE SEQUENCE [LARGE SCALE GENOMIC DNA]</scope>
</reference>
<sequence length="70" mass="7167">MVSSGRKSSPSPKGQVAAPPATLKRPPSGSAAAVWSPGGARRQVLLVPVVAGARVLDLAAILRRDPLIMK</sequence>
<accession>A0A8S1DWW7</accession>
<proteinExistence type="predicted"/>
<organism evidence="2 3">
    <name type="scientific">Cloeon dipterum</name>
    <dbReference type="NCBI Taxonomy" id="197152"/>
    <lineage>
        <taxon>Eukaryota</taxon>
        <taxon>Metazoa</taxon>
        <taxon>Ecdysozoa</taxon>
        <taxon>Arthropoda</taxon>
        <taxon>Hexapoda</taxon>
        <taxon>Insecta</taxon>
        <taxon>Pterygota</taxon>
        <taxon>Palaeoptera</taxon>
        <taxon>Ephemeroptera</taxon>
        <taxon>Pisciforma</taxon>
        <taxon>Baetidae</taxon>
        <taxon>Cloeon</taxon>
    </lineage>
</organism>